<comment type="caution">
    <text evidence="1">Lacks conserved residue(s) required for the propagation of feature annotation.</text>
</comment>
<dbReference type="Pfam" id="PF00586">
    <property type="entry name" value="AIRS"/>
    <property type="match status" value="1"/>
</dbReference>
<feature type="binding site" evidence="1">
    <location>
        <position position="34"/>
    </location>
    <ligand>
        <name>Mg(2+)</name>
        <dbReference type="ChEBI" id="CHEBI:18420"/>
        <label>3</label>
    </ligand>
</feature>
<feature type="binding site" evidence="1">
    <location>
        <position position="79"/>
    </location>
    <ligand>
        <name>Mg(2+)</name>
        <dbReference type="ChEBI" id="CHEBI:18420"/>
        <label>3</label>
    </ligand>
</feature>
<feature type="binding site" evidence="1">
    <location>
        <position position="79"/>
    </location>
    <ligand>
        <name>Mg(2+)</name>
        <dbReference type="ChEBI" id="CHEBI:18420"/>
        <label>2</label>
    </ligand>
</feature>
<dbReference type="InterPro" id="IPR016188">
    <property type="entry name" value="PurM-like_N"/>
</dbReference>
<feature type="binding site" evidence="1">
    <location>
        <position position="227"/>
    </location>
    <ligand>
        <name>ATP</name>
        <dbReference type="ChEBI" id="CHEBI:30616"/>
    </ligand>
</feature>
<comment type="pathway">
    <text evidence="1">Cofactor biosynthesis; thiamine diphosphate biosynthesis; thiamine diphosphate from thiamine phosphate: step 1/1.</text>
</comment>
<feature type="binding site" evidence="1">
    <location>
        <position position="50"/>
    </location>
    <ligand>
        <name>Mg(2+)</name>
        <dbReference type="ChEBI" id="CHEBI:18420"/>
        <label>2</label>
    </ligand>
</feature>
<reference evidence="4" key="1">
    <citation type="journal article" date="2019" name="Int. J. Syst. Evol. Microbiol.">
        <title>The Global Catalogue of Microorganisms (GCM) 10K type strain sequencing project: providing services to taxonomists for standard genome sequencing and annotation.</title>
        <authorList>
            <consortium name="The Broad Institute Genomics Platform"/>
            <consortium name="The Broad Institute Genome Sequencing Center for Infectious Disease"/>
            <person name="Wu L."/>
            <person name="Ma J."/>
        </authorList>
    </citation>
    <scope>NUCLEOTIDE SEQUENCE [LARGE SCALE GENOMIC DNA]</scope>
    <source>
        <strain evidence="4">TISTR 1511</strain>
    </source>
</reference>
<dbReference type="InterPro" id="IPR036676">
    <property type="entry name" value="PurM-like_C_sf"/>
</dbReference>
<feature type="binding site" evidence="1">
    <location>
        <position position="328"/>
    </location>
    <ligand>
        <name>substrate</name>
    </ligand>
</feature>
<dbReference type="PIRSF" id="PIRSF005303">
    <property type="entry name" value="Thiam_monoph_kin"/>
    <property type="match status" value="1"/>
</dbReference>
<comment type="catalytic activity">
    <reaction evidence="1">
        <text>thiamine phosphate + ATP = thiamine diphosphate + ADP</text>
        <dbReference type="Rhea" id="RHEA:15913"/>
        <dbReference type="ChEBI" id="CHEBI:30616"/>
        <dbReference type="ChEBI" id="CHEBI:37575"/>
        <dbReference type="ChEBI" id="CHEBI:58937"/>
        <dbReference type="ChEBI" id="CHEBI:456216"/>
        <dbReference type="EC" id="2.7.4.16"/>
    </reaction>
</comment>
<accession>A0ABW5RIP1</accession>
<dbReference type="HAMAP" id="MF_02128">
    <property type="entry name" value="TMP_kinase"/>
    <property type="match status" value="1"/>
</dbReference>
<feature type="binding site" evidence="1">
    <location>
        <position position="154"/>
    </location>
    <ligand>
        <name>ATP</name>
        <dbReference type="ChEBI" id="CHEBI:30616"/>
    </ligand>
</feature>
<dbReference type="PANTHER" id="PTHR30270">
    <property type="entry name" value="THIAMINE-MONOPHOSPHATE KINASE"/>
    <property type="match status" value="1"/>
</dbReference>
<keyword evidence="1" id="KW-0460">Magnesium</keyword>
<keyword evidence="1 3" id="KW-0808">Transferase</keyword>
<feature type="binding site" evidence="1">
    <location>
        <position position="79"/>
    </location>
    <ligand>
        <name>Mg(2+)</name>
        <dbReference type="ChEBI" id="CHEBI:18420"/>
        <label>4</label>
    </ligand>
</feature>
<dbReference type="NCBIfam" id="TIGR01379">
    <property type="entry name" value="thiL"/>
    <property type="match status" value="1"/>
</dbReference>
<feature type="domain" description="PurM-like N-terminal" evidence="2">
    <location>
        <begin position="32"/>
        <end position="145"/>
    </location>
</feature>
<dbReference type="GO" id="GO:0009030">
    <property type="term" value="F:thiamine-phosphate kinase activity"/>
    <property type="evidence" value="ECO:0007669"/>
    <property type="project" value="UniProtKB-EC"/>
</dbReference>
<feature type="binding site" evidence="1">
    <location>
        <position position="57"/>
    </location>
    <ligand>
        <name>substrate</name>
    </ligand>
</feature>
<feature type="binding site" evidence="1">
    <location>
        <position position="225"/>
    </location>
    <ligand>
        <name>Mg(2+)</name>
        <dbReference type="ChEBI" id="CHEBI:18420"/>
        <label>3</label>
    </ligand>
</feature>
<feature type="binding site" evidence="1">
    <location>
        <position position="48"/>
    </location>
    <ligand>
        <name>Mg(2+)</name>
        <dbReference type="ChEBI" id="CHEBI:18420"/>
        <label>4</label>
    </ligand>
</feature>
<comment type="caution">
    <text evidence="3">The sequence shown here is derived from an EMBL/GenBank/DDBJ whole genome shotgun (WGS) entry which is preliminary data.</text>
</comment>
<keyword evidence="4" id="KW-1185">Reference proteome</keyword>
<evidence type="ECO:0000259" key="2">
    <source>
        <dbReference type="Pfam" id="PF00586"/>
    </source>
</evidence>
<proteinExistence type="inferred from homology"/>
<comment type="similarity">
    <text evidence="1">Belongs to the thiamine-monophosphate kinase family.</text>
</comment>
<feature type="binding site" evidence="1">
    <location>
        <position position="129"/>
    </location>
    <ligand>
        <name>Mg(2+)</name>
        <dbReference type="ChEBI" id="CHEBI:18420"/>
        <label>1</label>
    </ligand>
</feature>
<dbReference type="InterPro" id="IPR036921">
    <property type="entry name" value="PurM-like_N_sf"/>
</dbReference>
<feature type="binding site" evidence="1">
    <location>
        <begin position="128"/>
        <end position="129"/>
    </location>
    <ligand>
        <name>ATP</name>
        <dbReference type="ChEBI" id="CHEBI:30616"/>
    </ligand>
</feature>
<dbReference type="CDD" id="cd02194">
    <property type="entry name" value="ThiL"/>
    <property type="match status" value="1"/>
</dbReference>
<dbReference type="SUPFAM" id="SSF55326">
    <property type="entry name" value="PurM N-terminal domain-like"/>
    <property type="match status" value="1"/>
</dbReference>
<feature type="binding site" evidence="1">
    <location>
        <position position="49"/>
    </location>
    <ligand>
        <name>Mg(2+)</name>
        <dbReference type="ChEBI" id="CHEBI:18420"/>
        <label>1</label>
    </ligand>
</feature>
<keyword evidence="1" id="KW-0479">Metal-binding</keyword>
<evidence type="ECO:0000313" key="3">
    <source>
        <dbReference type="EMBL" id="MFD2674704.1"/>
    </source>
</evidence>
<organism evidence="3 4">
    <name type="scientific">Gulosibacter bifidus</name>
    <dbReference type="NCBI Taxonomy" id="272239"/>
    <lineage>
        <taxon>Bacteria</taxon>
        <taxon>Bacillati</taxon>
        <taxon>Actinomycetota</taxon>
        <taxon>Actinomycetes</taxon>
        <taxon>Micrococcales</taxon>
        <taxon>Microbacteriaceae</taxon>
        <taxon>Gulosibacter</taxon>
    </lineage>
</organism>
<comment type="function">
    <text evidence="1">Catalyzes the ATP-dependent phosphorylation of thiamine-monophosphate (TMP) to form thiamine-pyrophosphate (TPP), the active form of vitamin B1.</text>
</comment>
<dbReference type="EC" id="2.7.4.16" evidence="1"/>
<dbReference type="Gene3D" id="3.90.650.10">
    <property type="entry name" value="PurM-like C-terminal domain"/>
    <property type="match status" value="1"/>
</dbReference>
<dbReference type="Proteomes" id="UP001597453">
    <property type="component" value="Unassembled WGS sequence"/>
</dbReference>
<feature type="binding site" evidence="1">
    <location>
        <position position="279"/>
    </location>
    <ligand>
        <name>substrate</name>
    </ligand>
</feature>
<keyword evidence="1 3" id="KW-0418">Kinase</keyword>
<feature type="binding site" evidence="1">
    <location>
        <position position="228"/>
    </location>
    <ligand>
        <name>Mg(2+)</name>
        <dbReference type="ChEBI" id="CHEBI:18420"/>
        <label>5</label>
    </ligand>
</feature>
<keyword evidence="1" id="KW-0784">Thiamine biosynthesis</keyword>
<dbReference type="EMBL" id="JBHUNF010000003">
    <property type="protein sequence ID" value="MFD2674704.1"/>
    <property type="molecule type" value="Genomic_DNA"/>
</dbReference>
<dbReference type="PANTHER" id="PTHR30270:SF0">
    <property type="entry name" value="THIAMINE-MONOPHOSPHATE KINASE"/>
    <property type="match status" value="1"/>
</dbReference>
<evidence type="ECO:0000256" key="1">
    <source>
        <dbReference type="HAMAP-Rule" id="MF_02128"/>
    </source>
</evidence>
<gene>
    <name evidence="1" type="primary">thiL</name>
    <name evidence="3" type="ORF">ACFSUQ_05235</name>
</gene>
<dbReference type="Gene3D" id="3.30.1330.10">
    <property type="entry name" value="PurM-like, N-terminal domain"/>
    <property type="match status" value="1"/>
</dbReference>
<protein>
    <recommendedName>
        <fullName evidence="1">Thiamine-monophosphate kinase</fullName>
        <shortName evidence="1">TMP kinase</shortName>
        <shortName evidence="1">Thiamine-phosphate kinase</shortName>
        <ecNumber evidence="1">2.7.4.16</ecNumber>
    </recommendedName>
</protein>
<keyword evidence="1" id="KW-0067">ATP-binding</keyword>
<keyword evidence="1" id="KW-0547">Nucleotide-binding</keyword>
<feature type="binding site" evidence="1">
    <location>
        <position position="34"/>
    </location>
    <ligand>
        <name>Mg(2+)</name>
        <dbReference type="ChEBI" id="CHEBI:18420"/>
        <label>4</label>
    </ligand>
</feature>
<dbReference type="RefSeq" id="WP_245610514.1">
    <property type="nucleotide sequence ID" value="NZ_JBHUNF010000003.1"/>
</dbReference>
<feature type="binding site" evidence="1">
    <location>
        <position position="50"/>
    </location>
    <ligand>
        <name>Mg(2+)</name>
        <dbReference type="ChEBI" id="CHEBI:18420"/>
        <label>1</label>
    </ligand>
</feature>
<name>A0ABW5RIP1_9MICO</name>
<dbReference type="SUPFAM" id="SSF56042">
    <property type="entry name" value="PurM C-terminal domain-like"/>
    <property type="match status" value="1"/>
</dbReference>
<evidence type="ECO:0000313" key="4">
    <source>
        <dbReference type="Proteomes" id="UP001597453"/>
    </source>
</evidence>
<dbReference type="NCBIfam" id="NF004351">
    <property type="entry name" value="PRK05731.1-4"/>
    <property type="match status" value="1"/>
</dbReference>
<sequence length="341" mass="34668">MVSIGDIGERALLSRILERMPTGREHTLLGPGDDAAILAAPDNRTVISTDTLIEGPDFRLDWSTPQQLGHKAIVVNLADIAAMGARPTGLVVALAAPADTEVAFLESLASGMADALQRQAPDIGIVGGDLATAPQLVIAVTVFGTLDGAAPVTRSGANPGDIVAIAGAMGHAAAGLDLCFGGALQAGAPALPAAQRQLIEHQLAPNPPIDAGVTARIHGATAMLDVSDGLLLDAHRLAQASGVTLDLRPARWRDETLALAAKRGCSNEEALAFELNGGEDHALLATFPATVDDAPTSLPVPFRQIGVVQQSADAPVTVDGAAAPATGWDPYAAASTGTTSR</sequence>
<dbReference type="InterPro" id="IPR006283">
    <property type="entry name" value="ThiL-like"/>
</dbReference>
<comment type="miscellaneous">
    <text evidence="1">Reaction mechanism of ThiL seems to utilize a direct, inline transfer of the gamma-phosphate of ATP to TMP rather than a phosphorylated enzyme intermediate.</text>
</comment>